<dbReference type="Pfam" id="PF04265">
    <property type="entry name" value="TPK_B1_binding"/>
    <property type="match status" value="1"/>
</dbReference>
<dbReference type="InterPro" id="IPR036759">
    <property type="entry name" value="TPK_catalytic_sf"/>
</dbReference>
<evidence type="ECO:0000256" key="4">
    <source>
        <dbReference type="ARBA" id="ARBA00022840"/>
    </source>
</evidence>
<dbReference type="CDD" id="cd07995">
    <property type="entry name" value="TPK"/>
    <property type="match status" value="1"/>
</dbReference>
<dbReference type="AlphaFoldDB" id="A0A414NZC3"/>
<dbReference type="GO" id="GO:0016301">
    <property type="term" value="F:kinase activity"/>
    <property type="evidence" value="ECO:0007669"/>
    <property type="project" value="UniProtKB-KW"/>
</dbReference>
<evidence type="ECO:0000256" key="2">
    <source>
        <dbReference type="ARBA" id="ARBA00022741"/>
    </source>
</evidence>
<dbReference type="OrthoDB" id="1678571at2"/>
<dbReference type="SMART" id="SM00983">
    <property type="entry name" value="TPK_B1_binding"/>
    <property type="match status" value="1"/>
</dbReference>
<dbReference type="Pfam" id="PF04263">
    <property type="entry name" value="TPK_catalytic"/>
    <property type="match status" value="1"/>
</dbReference>
<reference evidence="7 8" key="1">
    <citation type="submission" date="2018-08" db="EMBL/GenBank/DDBJ databases">
        <title>A genome reference for cultivated species of the human gut microbiota.</title>
        <authorList>
            <person name="Zou Y."/>
            <person name="Xue W."/>
            <person name="Luo G."/>
        </authorList>
    </citation>
    <scope>NUCLEOTIDE SEQUENCE [LARGE SCALE GENOMIC DNA]</scope>
    <source>
        <strain evidence="7 8">AM25-21AC</strain>
    </source>
</reference>
<proteinExistence type="predicted"/>
<keyword evidence="2" id="KW-0547">Nucleotide-binding</keyword>
<dbReference type="PANTHER" id="PTHR41299">
    <property type="entry name" value="THIAMINE PYROPHOSPHOKINASE"/>
    <property type="match status" value="1"/>
</dbReference>
<dbReference type="SUPFAM" id="SSF63999">
    <property type="entry name" value="Thiamin pyrophosphokinase, catalytic domain"/>
    <property type="match status" value="1"/>
</dbReference>
<dbReference type="GO" id="GO:0030975">
    <property type="term" value="F:thiamine binding"/>
    <property type="evidence" value="ECO:0007669"/>
    <property type="project" value="InterPro"/>
</dbReference>
<dbReference type="Gene3D" id="3.40.50.10240">
    <property type="entry name" value="Thiamin pyrophosphokinase, catalytic domain"/>
    <property type="match status" value="1"/>
</dbReference>
<keyword evidence="3 7" id="KW-0418">Kinase</keyword>
<dbReference type="Proteomes" id="UP000283442">
    <property type="component" value="Unassembled WGS sequence"/>
</dbReference>
<evidence type="ECO:0000313" key="8">
    <source>
        <dbReference type="Proteomes" id="UP000283442"/>
    </source>
</evidence>
<gene>
    <name evidence="7" type="ORF">DW674_02320</name>
</gene>
<dbReference type="InterPro" id="IPR053149">
    <property type="entry name" value="TPK"/>
</dbReference>
<feature type="domain" description="Thiamin pyrophosphokinase thiamin-binding" evidence="6">
    <location>
        <begin position="170"/>
        <end position="239"/>
    </location>
</feature>
<dbReference type="GO" id="GO:0004788">
    <property type="term" value="F:thiamine diphosphokinase activity"/>
    <property type="evidence" value="ECO:0007669"/>
    <property type="project" value="UniProtKB-UniRule"/>
</dbReference>
<dbReference type="GO" id="GO:0009229">
    <property type="term" value="P:thiamine diphosphate biosynthetic process"/>
    <property type="evidence" value="ECO:0007669"/>
    <property type="project" value="InterPro"/>
</dbReference>
<dbReference type="NCBIfam" id="TIGR01378">
    <property type="entry name" value="thi_PPkinase"/>
    <property type="match status" value="1"/>
</dbReference>
<dbReference type="SUPFAM" id="SSF63862">
    <property type="entry name" value="Thiamin pyrophosphokinase, substrate-binding domain"/>
    <property type="match status" value="1"/>
</dbReference>
<accession>A0A414NZC3</accession>
<evidence type="ECO:0000256" key="1">
    <source>
        <dbReference type="ARBA" id="ARBA00022679"/>
    </source>
</evidence>
<dbReference type="InterPro" id="IPR006282">
    <property type="entry name" value="Thi_PPkinase"/>
</dbReference>
<protein>
    <recommendedName>
        <fullName evidence="5">Thiamine diphosphokinase</fullName>
        <ecNumber evidence="5">2.7.6.2</ecNumber>
    </recommendedName>
</protein>
<comment type="caution">
    <text evidence="7">The sequence shown here is derived from an EMBL/GenBank/DDBJ whole genome shotgun (WGS) entry which is preliminary data.</text>
</comment>
<dbReference type="EMBL" id="QRHE01000002">
    <property type="protein sequence ID" value="RHF53004.1"/>
    <property type="molecule type" value="Genomic_DNA"/>
</dbReference>
<dbReference type="RefSeq" id="WP_118175289.1">
    <property type="nucleotide sequence ID" value="NZ_QRHE01000002.1"/>
</dbReference>
<evidence type="ECO:0000259" key="6">
    <source>
        <dbReference type="SMART" id="SM00983"/>
    </source>
</evidence>
<sequence length="247" mass="26548">MPRESALCTAHAQAKASCLQLPQLRLQGPLACFQDACLLVVGGRAPEAAWLREAAKGREVWAVDHGLDACLAADIRPQRLIGDGDSAAPAAWQLAKEQHIPIEQFPVEKDDTDTQLALKLAREAGFPAAIVTGAFGGRFDHALSTVTSCAFAPLPCLLADERETLLFVHGSETLRCWPTEAPKAISLLPFTPRCEGVNLTGTHWPLADATLKARSMRAISNVLEPGSTSLTLSLTSGLLGLYFVWRE</sequence>
<dbReference type="GO" id="GO:0005524">
    <property type="term" value="F:ATP binding"/>
    <property type="evidence" value="ECO:0007669"/>
    <property type="project" value="UniProtKB-KW"/>
</dbReference>
<dbReference type="EC" id="2.7.6.2" evidence="5"/>
<dbReference type="GO" id="GO:0006772">
    <property type="term" value="P:thiamine metabolic process"/>
    <property type="evidence" value="ECO:0007669"/>
    <property type="project" value="UniProtKB-UniRule"/>
</dbReference>
<dbReference type="InterPro" id="IPR036371">
    <property type="entry name" value="TPK_B1-bd_sf"/>
</dbReference>
<evidence type="ECO:0000256" key="5">
    <source>
        <dbReference type="NCBIfam" id="TIGR01378"/>
    </source>
</evidence>
<evidence type="ECO:0000256" key="3">
    <source>
        <dbReference type="ARBA" id="ARBA00022777"/>
    </source>
</evidence>
<dbReference type="InterPro" id="IPR007373">
    <property type="entry name" value="Thiamin_PyroPKinase_B1-bd"/>
</dbReference>
<evidence type="ECO:0000313" key="7">
    <source>
        <dbReference type="EMBL" id="RHF53004.1"/>
    </source>
</evidence>
<keyword evidence="4" id="KW-0067">ATP-binding</keyword>
<keyword evidence="1 7" id="KW-0808">Transferase</keyword>
<dbReference type="InterPro" id="IPR007371">
    <property type="entry name" value="TPK_catalytic"/>
</dbReference>
<name>A0A414NZC3_9FIRM</name>
<organism evidence="7 8">
    <name type="scientific">Mitsuokella multacida</name>
    <dbReference type="NCBI Taxonomy" id="52226"/>
    <lineage>
        <taxon>Bacteria</taxon>
        <taxon>Bacillati</taxon>
        <taxon>Bacillota</taxon>
        <taxon>Negativicutes</taxon>
        <taxon>Selenomonadales</taxon>
        <taxon>Selenomonadaceae</taxon>
        <taxon>Mitsuokella</taxon>
    </lineage>
</organism>
<dbReference type="PANTHER" id="PTHR41299:SF1">
    <property type="entry name" value="THIAMINE PYROPHOSPHOKINASE"/>
    <property type="match status" value="1"/>
</dbReference>